<dbReference type="PROSITE" id="PS00653">
    <property type="entry name" value="GLYCOSYL_HYDROL_F1_2"/>
    <property type="match status" value="1"/>
</dbReference>
<evidence type="ECO:0000256" key="4">
    <source>
        <dbReference type="RuleBase" id="RU003690"/>
    </source>
</evidence>
<comment type="caution">
    <text evidence="5">The sequence shown here is derived from an EMBL/GenBank/DDBJ whole genome shotgun (WGS) entry which is preliminary data.</text>
</comment>
<dbReference type="FunFam" id="3.20.20.80:FF:000004">
    <property type="entry name" value="Beta-glucosidase 6-phospho-beta-glucosidase"/>
    <property type="match status" value="1"/>
</dbReference>
<sequence>MSRVPTGFPKDFLWGGAVAANQLEGAYDIDGKGMCVADINEFRDDVDITKKYNEELDTKFVVEAMNAGHGDGRIFPKRWGIDFYHTYKEDLKLLAGLGLKTFRTSINWARIFPNGDDESPNEAGLKFYDELIDEIIKNGMEPMITISHYEMPLNLTLKYKGWYSRELIEFFEKYCRTVFDRYAGKVKYWIIVNQINLIGHESFNHLGIAEDKVDDLQSAKYQAVHNEMVSCARATKYAHEHYPEMQIGMMLCGGYNYAATCKPEDQLAALKHNQMEFFYSDVLLRGYYPGYAFRFFEDKGIHVEFGEHDEEDLKNTCDFFSFSYYYTRIVTKESYENGNEAIRNKELPANEWGWTFDPIGLRISLNTFWDRYQKPIYITENGSGYYDKLEDGKVHDPYRVEFYRNHIEQMKEAIKDGVDLRGYYAWGPIDIVSCSSSEMSKRYGFIYVDLDDYGKGTGKRIKKDSYDWYKRVIESNGENLDL</sequence>
<dbReference type="RefSeq" id="WP_035401360.1">
    <property type="nucleotide sequence ID" value="NZ_CABKSV010000044.1"/>
</dbReference>
<evidence type="ECO:0000313" key="5">
    <source>
        <dbReference type="EMBL" id="MDC0827357.1"/>
    </source>
</evidence>
<evidence type="ECO:0000256" key="1">
    <source>
        <dbReference type="ARBA" id="ARBA00010838"/>
    </source>
</evidence>
<dbReference type="PRINTS" id="PR00131">
    <property type="entry name" value="GLHYDRLASE1"/>
</dbReference>
<dbReference type="GO" id="GO:0016052">
    <property type="term" value="P:carbohydrate catabolic process"/>
    <property type="evidence" value="ECO:0007669"/>
    <property type="project" value="TreeGrafter"/>
</dbReference>
<protein>
    <submittedName>
        <fullName evidence="5">Family 1 glycosylhydrolase</fullName>
    </submittedName>
</protein>
<dbReference type="InterPro" id="IPR017853">
    <property type="entry name" value="GH"/>
</dbReference>
<keyword evidence="2" id="KW-0378">Hydrolase</keyword>
<dbReference type="InterPro" id="IPR001360">
    <property type="entry name" value="Glyco_hydro_1"/>
</dbReference>
<gene>
    <name evidence="5" type="ORF">POG00_01380</name>
</gene>
<accession>A0AAW6FQ87</accession>
<dbReference type="GO" id="GO:0005829">
    <property type="term" value="C:cytosol"/>
    <property type="evidence" value="ECO:0007669"/>
    <property type="project" value="TreeGrafter"/>
</dbReference>
<dbReference type="PANTHER" id="PTHR10353">
    <property type="entry name" value="GLYCOSYL HYDROLASE"/>
    <property type="match status" value="1"/>
</dbReference>
<dbReference type="InterPro" id="IPR033132">
    <property type="entry name" value="GH_1_N_CS"/>
</dbReference>
<evidence type="ECO:0000256" key="3">
    <source>
        <dbReference type="ARBA" id="ARBA00023295"/>
    </source>
</evidence>
<proteinExistence type="inferred from homology"/>
<dbReference type="Proteomes" id="UP001220658">
    <property type="component" value="Unassembled WGS sequence"/>
</dbReference>
<dbReference type="EMBL" id="JAQNCK010000003">
    <property type="protein sequence ID" value="MDC0827357.1"/>
    <property type="molecule type" value="Genomic_DNA"/>
</dbReference>
<organism evidence="5 6">
    <name type="scientific">Faecalitalea cylindroides</name>
    <dbReference type="NCBI Taxonomy" id="39483"/>
    <lineage>
        <taxon>Bacteria</taxon>
        <taxon>Bacillati</taxon>
        <taxon>Bacillota</taxon>
        <taxon>Erysipelotrichia</taxon>
        <taxon>Erysipelotrichales</taxon>
        <taxon>Erysipelotrichaceae</taxon>
        <taxon>Faecalitalea</taxon>
    </lineage>
</organism>
<evidence type="ECO:0000313" key="6">
    <source>
        <dbReference type="Proteomes" id="UP001220658"/>
    </source>
</evidence>
<dbReference type="AlphaFoldDB" id="A0AAW6FQ87"/>
<dbReference type="SUPFAM" id="SSF51445">
    <property type="entry name" value="(Trans)glycosidases"/>
    <property type="match status" value="1"/>
</dbReference>
<reference evidence="5" key="1">
    <citation type="submission" date="2023-01" db="EMBL/GenBank/DDBJ databases">
        <title>Human gut microbiome strain richness.</title>
        <authorList>
            <person name="Chen-Liaw A."/>
        </authorList>
    </citation>
    <scope>NUCLEOTIDE SEQUENCE</scope>
    <source>
        <strain evidence="5">D55st1_G4_D55t1_190419</strain>
    </source>
</reference>
<dbReference type="Pfam" id="PF00232">
    <property type="entry name" value="Glyco_hydro_1"/>
    <property type="match status" value="1"/>
</dbReference>
<dbReference type="Gene3D" id="3.20.20.80">
    <property type="entry name" value="Glycosidases"/>
    <property type="match status" value="1"/>
</dbReference>
<comment type="similarity">
    <text evidence="1 4">Belongs to the glycosyl hydrolase 1 family.</text>
</comment>
<dbReference type="PANTHER" id="PTHR10353:SF122">
    <property type="entry name" value="6-PHOSPHO-BETA-GLUCOSIDASE ASCB-RELATED"/>
    <property type="match status" value="1"/>
</dbReference>
<dbReference type="GO" id="GO:0008422">
    <property type="term" value="F:beta-glucosidase activity"/>
    <property type="evidence" value="ECO:0007669"/>
    <property type="project" value="TreeGrafter"/>
</dbReference>
<evidence type="ECO:0000256" key="2">
    <source>
        <dbReference type="ARBA" id="ARBA00022801"/>
    </source>
</evidence>
<name>A0AAW6FQ87_9FIRM</name>
<keyword evidence="3" id="KW-0326">Glycosidase</keyword>